<dbReference type="Proteomes" id="UP000018949">
    <property type="component" value="Unassembled WGS sequence"/>
</dbReference>
<dbReference type="RefSeq" id="WP_023613614.1">
    <property type="nucleotide sequence ID" value="NZ_BAUW01000050.1"/>
</dbReference>
<protein>
    <submittedName>
        <fullName evidence="2">Uncharacterized protein</fullName>
    </submittedName>
</protein>
<accession>W4RSN2</accession>
<name>W4RSN2_9BACI</name>
<evidence type="ECO:0000313" key="2">
    <source>
        <dbReference type="EMBL" id="GAE46664.1"/>
    </source>
</evidence>
<gene>
    <name evidence="2" type="ORF">JCM21738_3582</name>
</gene>
<organism evidence="2 3">
    <name type="scientific">Mesobacillus boroniphilus JCM 21738</name>
    <dbReference type="NCBI Taxonomy" id="1294265"/>
    <lineage>
        <taxon>Bacteria</taxon>
        <taxon>Bacillati</taxon>
        <taxon>Bacillota</taxon>
        <taxon>Bacilli</taxon>
        <taxon>Bacillales</taxon>
        <taxon>Bacillaceae</taxon>
        <taxon>Mesobacillus</taxon>
    </lineage>
</organism>
<evidence type="ECO:0000313" key="3">
    <source>
        <dbReference type="Proteomes" id="UP000018949"/>
    </source>
</evidence>
<sequence>MKYVRNERGNAVFFMVWLLGVVAIIFLIVLNLAKVFIVKEHANLSVEQAALAGTAAIIERTKEAVSQFDSGPESVAQRVLDGGKSIGEMIEEKEADYIASGASKSDAYIKAANEILPPRLQIHPLLKISFRNRLGNDSSDLYGIASAAIQEIIAANEANIEDTEILVDEDDWRLEVKSTATFQSISDNKYIQNILADIPQRGYGPSLAYLESVYSGGHPIFP</sequence>
<comment type="caution">
    <text evidence="2">The sequence shown here is derived from an EMBL/GenBank/DDBJ whole genome shotgun (WGS) entry which is preliminary data.</text>
</comment>
<reference evidence="2 3" key="1">
    <citation type="submission" date="2013-12" db="EMBL/GenBank/DDBJ databases">
        <title>NBRP : Genome information of microbial organism related human and environment.</title>
        <authorList>
            <person name="Hattori M."/>
            <person name="Oshima K."/>
            <person name="Inaba H."/>
            <person name="Suda W."/>
            <person name="Sakamoto M."/>
            <person name="Iino T."/>
            <person name="Kitahara M."/>
            <person name="Oshida Y."/>
            <person name="Iida T."/>
            <person name="Kudo T."/>
            <person name="Itoh T."/>
            <person name="Ahmed I."/>
            <person name="Ohkuma M."/>
        </authorList>
    </citation>
    <scope>NUCLEOTIDE SEQUENCE [LARGE SCALE GENOMIC DNA]</scope>
    <source>
        <strain evidence="2 3">JCM 21738</strain>
    </source>
</reference>
<dbReference type="EMBL" id="BAUW01000050">
    <property type="protein sequence ID" value="GAE46664.1"/>
    <property type="molecule type" value="Genomic_DNA"/>
</dbReference>
<evidence type="ECO:0000256" key="1">
    <source>
        <dbReference type="SAM" id="Phobius"/>
    </source>
</evidence>
<dbReference type="eggNOG" id="ENOG50336KN">
    <property type="taxonomic scope" value="Bacteria"/>
</dbReference>
<keyword evidence="3" id="KW-1185">Reference proteome</keyword>
<keyword evidence="1" id="KW-0812">Transmembrane</keyword>
<dbReference type="AlphaFoldDB" id="W4RSN2"/>
<keyword evidence="1" id="KW-1133">Transmembrane helix</keyword>
<proteinExistence type="predicted"/>
<feature type="transmembrane region" description="Helical" evidence="1">
    <location>
        <begin position="12"/>
        <end position="33"/>
    </location>
</feature>
<keyword evidence="1" id="KW-0472">Membrane</keyword>